<evidence type="ECO:0000256" key="1">
    <source>
        <dbReference type="ARBA" id="ARBA00001947"/>
    </source>
</evidence>
<comment type="cofactor">
    <cofactor evidence="1">
        <name>Zn(2+)</name>
        <dbReference type="ChEBI" id="CHEBI:29105"/>
    </cofactor>
</comment>
<dbReference type="GO" id="GO:0004222">
    <property type="term" value="F:metalloendopeptidase activity"/>
    <property type="evidence" value="ECO:0007669"/>
    <property type="project" value="InterPro"/>
</dbReference>
<dbReference type="GO" id="GO:0046872">
    <property type="term" value="F:metal ion binding"/>
    <property type="evidence" value="ECO:0007669"/>
    <property type="project" value="UniProtKB-KW"/>
</dbReference>
<dbReference type="GO" id="GO:0051603">
    <property type="term" value="P:proteolysis involved in protein catabolic process"/>
    <property type="evidence" value="ECO:0007669"/>
    <property type="project" value="TreeGrafter"/>
</dbReference>
<evidence type="ECO:0000259" key="8">
    <source>
        <dbReference type="Pfam" id="PF01435"/>
    </source>
</evidence>
<evidence type="ECO:0000256" key="2">
    <source>
        <dbReference type="ARBA" id="ARBA00022670"/>
    </source>
</evidence>
<dbReference type="PROSITE" id="PS51257">
    <property type="entry name" value="PROKAR_LIPOPROTEIN"/>
    <property type="match status" value="1"/>
</dbReference>
<comment type="caution">
    <text evidence="9">The sequence shown here is derived from an EMBL/GenBank/DDBJ whole genome shotgun (WGS) entry which is preliminary data.</text>
</comment>
<dbReference type="Proteomes" id="UP000029736">
    <property type="component" value="Unassembled WGS sequence"/>
</dbReference>
<evidence type="ECO:0000256" key="7">
    <source>
        <dbReference type="SAM" id="SignalP"/>
    </source>
</evidence>
<keyword evidence="7" id="KW-0732">Signal</keyword>
<dbReference type="InterPro" id="IPR001915">
    <property type="entry name" value="Peptidase_M48"/>
</dbReference>
<dbReference type="GO" id="GO:0016020">
    <property type="term" value="C:membrane"/>
    <property type="evidence" value="ECO:0007669"/>
    <property type="project" value="TreeGrafter"/>
</dbReference>
<proteinExistence type="predicted"/>
<sequence length="487" mass="55155">MITLRPILTKFSFLLLCAGFLASCATNPVTGKKEFMLLSKEQEVQMGISYDPQVVASYGLYEDDKIQQFITTQGRLMARISHRPDLPYEFKVLDSPVVNAFAVPGGFVYFTRGIMAHFNNEAEFAGVLGHEIGHVTARHSARQYSRQMLGQVGLIAGIIVSPKFAEFADVASQGLGLLFLKYGRDAETESDRLGVEYSTKIGYDAREMADFFQTLKRLTDQSGGRLPTFMSTHPDPANRYENTKALAQKWQQRSNGRNLKVGRDSYLNMIDGLLYGEDPRQGYVERNTFYHPDLKFQYPIPNGWRTVNTPSQVQMAPEDGNALMTLSLSSKNNLTQAEQAYMETHQFEVTSRNNRQVNGLNARVVQGRQVDEQNQQVINILLYFIEYEGRVYQLLGMAYQQQYGNYESSFLRTMNGFDRLTDASRINVQPERIKIVKAPRTTNLRSLLTSNGIPNDRLEEFAILNGMELNTQVESGTLFKVVDKARN</sequence>
<evidence type="ECO:0000313" key="9">
    <source>
        <dbReference type="EMBL" id="KGE89046.1"/>
    </source>
</evidence>
<dbReference type="RefSeq" id="WP_044216838.1">
    <property type="nucleotide sequence ID" value="NZ_JBKAGJ010000001.1"/>
</dbReference>
<keyword evidence="3" id="KW-0479">Metal-binding</keyword>
<keyword evidence="10" id="KW-1185">Reference proteome</keyword>
<organism evidence="9 10">
    <name type="scientific">Phaeodactylibacter xiamenensis</name>
    <dbReference type="NCBI Taxonomy" id="1524460"/>
    <lineage>
        <taxon>Bacteria</taxon>
        <taxon>Pseudomonadati</taxon>
        <taxon>Bacteroidota</taxon>
        <taxon>Saprospiria</taxon>
        <taxon>Saprospirales</taxon>
        <taxon>Haliscomenobacteraceae</taxon>
        <taxon>Phaeodactylibacter</taxon>
    </lineage>
</organism>
<accession>A0A098SA88</accession>
<feature type="signal peptide" evidence="7">
    <location>
        <begin position="1"/>
        <end position="25"/>
    </location>
</feature>
<evidence type="ECO:0000256" key="3">
    <source>
        <dbReference type="ARBA" id="ARBA00022723"/>
    </source>
</evidence>
<keyword evidence="4" id="KW-0378">Hydrolase</keyword>
<dbReference type="Pfam" id="PF01435">
    <property type="entry name" value="Peptidase_M48"/>
    <property type="match status" value="1"/>
</dbReference>
<evidence type="ECO:0000256" key="6">
    <source>
        <dbReference type="ARBA" id="ARBA00023049"/>
    </source>
</evidence>
<evidence type="ECO:0000256" key="5">
    <source>
        <dbReference type="ARBA" id="ARBA00022833"/>
    </source>
</evidence>
<dbReference type="PANTHER" id="PTHR22726">
    <property type="entry name" value="METALLOENDOPEPTIDASE OMA1"/>
    <property type="match status" value="1"/>
</dbReference>
<gene>
    <name evidence="9" type="ORF">IX84_04505</name>
</gene>
<dbReference type="CDD" id="cd07333">
    <property type="entry name" value="M48C_bepA_like"/>
    <property type="match status" value="1"/>
</dbReference>
<feature type="domain" description="Peptidase M48" evidence="8">
    <location>
        <begin position="70"/>
        <end position="244"/>
    </location>
</feature>
<dbReference type="AlphaFoldDB" id="A0A098SA88"/>
<evidence type="ECO:0000313" key="10">
    <source>
        <dbReference type="Proteomes" id="UP000029736"/>
    </source>
</evidence>
<keyword evidence="2" id="KW-0645">Protease</keyword>
<evidence type="ECO:0000256" key="4">
    <source>
        <dbReference type="ARBA" id="ARBA00022801"/>
    </source>
</evidence>
<dbReference type="Gene3D" id="3.30.2010.10">
    <property type="entry name" value="Metalloproteases ('zincins'), catalytic domain"/>
    <property type="match status" value="1"/>
</dbReference>
<dbReference type="InterPro" id="IPR051156">
    <property type="entry name" value="Mito/Outer_Membr_Metalloprot"/>
</dbReference>
<feature type="chain" id="PRO_5001940066" evidence="7">
    <location>
        <begin position="26"/>
        <end position="487"/>
    </location>
</feature>
<reference evidence="9 10" key="1">
    <citation type="journal article" date="2014" name="Int. J. Syst. Evol. Microbiol.">
        <title>Phaeodactylibacter xiamenensis gen. nov., sp. nov., a member of the family Saprospiraceae isolated from the marine alga Phaeodactylum tricornutum.</title>
        <authorList>
            <person name="Chen Z.Jr."/>
            <person name="Lei X."/>
            <person name="Lai Q."/>
            <person name="Li Y."/>
            <person name="Zhang B."/>
            <person name="Zhang J."/>
            <person name="Zhang H."/>
            <person name="Yang L."/>
            <person name="Zheng W."/>
            <person name="Tian Y."/>
            <person name="Yu Z."/>
            <person name="Xu H.Jr."/>
            <person name="Zheng T."/>
        </authorList>
    </citation>
    <scope>NUCLEOTIDE SEQUENCE [LARGE SCALE GENOMIC DNA]</scope>
    <source>
        <strain evidence="9 10">KD52</strain>
    </source>
</reference>
<dbReference type="PANTHER" id="PTHR22726:SF1">
    <property type="entry name" value="METALLOENDOPEPTIDASE OMA1, MITOCHONDRIAL"/>
    <property type="match status" value="1"/>
</dbReference>
<dbReference type="EMBL" id="JPOS01000012">
    <property type="protein sequence ID" value="KGE89046.1"/>
    <property type="molecule type" value="Genomic_DNA"/>
</dbReference>
<dbReference type="STRING" id="1524460.IX84_04505"/>
<name>A0A098SA88_9BACT</name>
<keyword evidence="6" id="KW-0482">Metalloprotease</keyword>
<protein>
    <submittedName>
        <fullName evidence="9">Peptidase M48</fullName>
    </submittedName>
</protein>
<keyword evidence="5" id="KW-0862">Zinc</keyword>